<feature type="domain" description="Vacuolar membrane protease transmembrane" evidence="20">
    <location>
        <begin position="623"/>
        <end position="670"/>
    </location>
</feature>
<evidence type="ECO:0000313" key="21">
    <source>
        <dbReference type="EMBL" id="KAK2069626.1"/>
    </source>
</evidence>
<feature type="transmembrane region" description="Helical" evidence="17">
    <location>
        <begin position="413"/>
        <end position="431"/>
    </location>
</feature>
<keyword evidence="12" id="KW-0482">Metalloprotease</keyword>
<feature type="signal peptide" evidence="15">
    <location>
        <begin position="1"/>
        <end position="30"/>
    </location>
</feature>
<feature type="region of interest" description="Disordered" evidence="16">
    <location>
        <begin position="865"/>
        <end position="891"/>
    </location>
</feature>
<feature type="transmembrane region" description="Helical" evidence="17">
    <location>
        <begin position="501"/>
        <end position="522"/>
    </location>
</feature>
<evidence type="ECO:0000256" key="7">
    <source>
        <dbReference type="ARBA" id="ARBA00022692"/>
    </source>
</evidence>
<keyword evidence="9 15" id="KW-0378">Hydrolase</keyword>
<comment type="subcellular location">
    <subcellularLocation>
        <location evidence="3">Vacuole membrane</location>
        <topology evidence="3">Multi-pass membrane protein</topology>
    </subcellularLocation>
</comment>
<evidence type="ECO:0000256" key="14">
    <source>
        <dbReference type="ARBA" id="ARBA00023180"/>
    </source>
</evidence>
<reference evidence="21" key="1">
    <citation type="journal article" date="2023" name="Mol. Plant Microbe Interact.">
        <title>Elucidating the Obligate Nature and Biological Capacity of an Invasive Fungal Corn Pathogen.</title>
        <authorList>
            <person name="MacCready J.S."/>
            <person name="Roggenkamp E.M."/>
            <person name="Gdanetz K."/>
            <person name="Chilvers M.I."/>
        </authorList>
    </citation>
    <scope>NUCLEOTIDE SEQUENCE</scope>
    <source>
        <strain evidence="21">PM02</strain>
    </source>
</reference>
<feature type="domain" description="Peptidase M28" evidence="18">
    <location>
        <begin position="189"/>
        <end position="363"/>
    </location>
</feature>
<dbReference type="Proteomes" id="UP001217918">
    <property type="component" value="Unassembled WGS sequence"/>
</dbReference>
<name>A0AAD9I230_9PEZI</name>
<dbReference type="InterPro" id="IPR053975">
    <property type="entry name" value="PFF1_C"/>
</dbReference>
<feature type="transmembrane region" description="Helical" evidence="17">
    <location>
        <begin position="559"/>
        <end position="584"/>
    </location>
</feature>
<dbReference type="GO" id="GO:0006508">
    <property type="term" value="P:proteolysis"/>
    <property type="evidence" value="ECO:0007669"/>
    <property type="project" value="UniProtKB-KW"/>
</dbReference>
<feature type="transmembrane region" description="Helical" evidence="17">
    <location>
        <begin position="670"/>
        <end position="691"/>
    </location>
</feature>
<dbReference type="Gene3D" id="3.40.630.10">
    <property type="entry name" value="Zn peptidases"/>
    <property type="match status" value="1"/>
</dbReference>
<evidence type="ECO:0000256" key="8">
    <source>
        <dbReference type="ARBA" id="ARBA00022723"/>
    </source>
</evidence>
<feature type="compositionally biased region" description="Basic and acidic residues" evidence="16">
    <location>
        <begin position="867"/>
        <end position="876"/>
    </location>
</feature>
<organism evidence="21 22">
    <name type="scientific">Phyllachora maydis</name>
    <dbReference type="NCBI Taxonomy" id="1825666"/>
    <lineage>
        <taxon>Eukaryota</taxon>
        <taxon>Fungi</taxon>
        <taxon>Dikarya</taxon>
        <taxon>Ascomycota</taxon>
        <taxon>Pezizomycotina</taxon>
        <taxon>Sordariomycetes</taxon>
        <taxon>Sordariomycetidae</taxon>
        <taxon>Phyllachorales</taxon>
        <taxon>Phyllachoraceae</taxon>
        <taxon>Phyllachora</taxon>
    </lineage>
</organism>
<proteinExistence type="inferred from homology"/>
<dbReference type="Pfam" id="PF04389">
    <property type="entry name" value="Peptidase_M28"/>
    <property type="match status" value="1"/>
</dbReference>
<dbReference type="FunFam" id="3.40.630.10:FF:000057">
    <property type="entry name" value="Vacuolar membrane protease"/>
    <property type="match status" value="1"/>
</dbReference>
<evidence type="ECO:0000256" key="10">
    <source>
        <dbReference type="ARBA" id="ARBA00022833"/>
    </source>
</evidence>
<evidence type="ECO:0000256" key="3">
    <source>
        <dbReference type="ARBA" id="ARBA00004128"/>
    </source>
</evidence>
<dbReference type="GO" id="GO:0008235">
    <property type="term" value="F:metalloexopeptidase activity"/>
    <property type="evidence" value="ECO:0007669"/>
    <property type="project" value="InterPro"/>
</dbReference>
<comment type="function">
    <text evidence="2">May be involved in vacuolar sorting and osmoregulation.</text>
</comment>
<evidence type="ECO:0000256" key="6">
    <source>
        <dbReference type="ARBA" id="ARBA00022670"/>
    </source>
</evidence>
<dbReference type="AlphaFoldDB" id="A0AAD9I230"/>
<keyword evidence="13 17" id="KW-0472">Membrane</keyword>
<dbReference type="CDD" id="cd03875">
    <property type="entry name" value="M28_Fxna_like"/>
    <property type="match status" value="1"/>
</dbReference>
<feature type="domain" description="Vacuolar membrane protease C-terminal" evidence="19">
    <location>
        <begin position="698"/>
        <end position="937"/>
    </location>
</feature>
<evidence type="ECO:0000256" key="13">
    <source>
        <dbReference type="ARBA" id="ARBA00023136"/>
    </source>
</evidence>
<dbReference type="GO" id="GO:0046872">
    <property type="term" value="F:metal ion binding"/>
    <property type="evidence" value="ECO:0007669"/>
    <property type="project" value="UniProtKB-KW"/>
</dbReference>
<keyword evidence="14" id="KW-0325">Glycoprotein</keyword>
<evidence type="ECO:0000256" key="17">
    <source>
        <dbReference type="SAM" id="Phobius"/>
    </source>
</evidence>
<evidence type="ECO:0000259" key="18">
    <source>
        <dbReference type="Pfam" id="PF04389"/>
    </source>
</evidence>
<keyword evidence="15" id="KW-0732">Signal</keyword>
<dbReference type="EC" id="3.4.-.-" evidence="15"/>
<dbReference type="EMBL" id="JAQQPM010000003">
    <property type="protein sequence ID" value="KAK2069626.1"/>
    <property type="molecule type" value="Genomic_DNA"/>
</dbReference>
<feature type="transmembrane region" description="Helical" evidence="17">
    <location>
        <begin position="642"/>
        <end position="664"/>
    </location>
</feature>
<evidence type="ECO:0000256" key="4">
    <source>
        <dbReference type="ARBA" id="ARBA00010918"/>
    </source>
</evidence>
<keyword evidence="5" id="KW-0926">Vacuole</keyword>
<evidence type="ECO:0000256" key="9">
    <source>
        <dbReference type="ARBA" id="ARBA00022801"/>
    </source>
</evidence>
<feature type="transmembrane region" description="Helical" evidence="17">
    <location>
        <begin position="472"/>
        <end position="495"/>
    </location>
</feature>
<feature type="domain" description="Vacuolar membrane protease transmembrane" evidence="20">
    <location>
        <begin position="468"/>
        <end position="613"/>
    </location>
</feature>
<evidence type="ECO:0000259" key="19">
    <source>
        <dbReference type="Pfam" id="PF22250"/>
    </source>
</evidence>
<dbReference type="InterPro" id="IPR045175">
    <property type="entry name" value="M28_fam"/>
</dbReference>
<keyword evidence="22" id="KW-1185">Reference proteome</keyword>
<evidence type="ECO:0000256" key="1">
    <source>
        <dbReference type="ARBA" id="ARBA00001947"/>
    </source>
</evidence>
<dbReference type="SUPFAM" id="SSF53187">
    <property type="entry name" value="Zn-dependent exopeptidases"/>
    <property type="match status" value="1"/>
</dbReference>
<evidence type="ECO:0000256" key="12">
    <source>
        <dbReference type="ARBA" id="ARBA00023049"/>
    </source>
</evidence>
<feature type="transmembrane region" description="Helical" evidence="17">
    <location>
        <begin position="534"/>
        <end position="553"/>
    </location>
</feature>
<gene>
    <name evidence="21" type="ORF">P8C59_004185</name>
</gene>
<evidence type="ECO:0000256" key="2">
    <source>
        <dbReference type="ARBA" id="ARBA00003273"/>
    </source>
</evidence>
<keyword evidence="10 15" id="KW-0862">Zinc</keyword>
<keyword evidence="8 15" id="KW-0479">Metal-binding</keyword>
<dbReference type="InterPro" id="IPR048024">
    <property type="entry name" value="Fxna-like_M28_dom"/>
</dbReference>
<accession>A0AAD9I230</accession>
<sequence length="944" mass="103842">MLNPIAFRPGPVTFWTTLVYLSLLIPLVIINETVPPVAKNSATAAFNLTEAWLDLTKLARQYHPYNSHVNDDLRDWLLYRVQQILDGNGVSWSTATAERHTSRQKRDITAQHSLSESFNVTVFNDLTSNSTFKPWGVSGQSARGTTGATATYFQGTNIILYIRGKQDEEGQWWRPRTPQQGGRLSRGGTMVNAHYDSVSTGYGATDNGMGVVTVLQLLKYFTTPGNQPQRGIVVLLNNGEEDGLHGAYAFGQSPLLPFVRTFLNLEGAGAGGRAALFRTTDQEVTASYAGTSDPFGSVVSSDLFGLGTVKSGTDYTPFTESYGQRGLDLAFFKPRARYHTEEDDAKHTSRASLWHMMSAALHTMINLSADTADVFEGARPDRVRSKVPNGNPSDGVWLDVFGKGFLLFKLRAMFAWSLVVLIAAPLILLLVTSTLHKLDKYYFFTTSVRTYEQPDYEVVTIGGWRGFLRFPLALVVSEALVVGVAFLVEAVNPLIIYANEYTVWAMMLSLFYFFFWAIMRAMDYLRPSALHRGYVHIWLFVAGWAVLVAATVLEDRFHISAVYIFVFFAPAVFVSTLITLLELLGLPKKGVYGRNVREEHAAVDHLRVVSQAEHATAATTAMIGLLLVDAVKQTGTDGSNLLLPYLIVSVSTLLILLPITPFIHRVTHHVPLFLLVVFVGTLVYNLAAFPFSSGTRYKAFFQQIVNLDTGATTVHVHGIEEYIRLIIADLPSAAGQDVTCHESAARPGLTDCAFDGAAVAPRLGRNLTEGVPPENGYASLVNFHVSRGADNSATFEIDAYNTKACYLKFDKPVSAVSVRGSSGWDDRFGAFPNDGVGIVKLWRRDWETPWVVHVEWVDQEILAASHDASEQPDARGRGGGGGGGGDELRKRTSGLDGHVVCKWDDLNKKGVMPAFEEALMFAPAWATWTKTADGLVEGWTAFRA</sequence>
<evidence type="ECO:0000256" key="16">
    <source>
        <dbReference type="SAM" id="MobiDB-lite"/>
    </source>
</evidence>
<dbReference type="InterPro" id="IPR053976">
    <property type="entry name" value="PFF1_TM"/>
</dbReference>
<dbReference type="PANTHER" id="PTHR12147:SF58">
    <property type="entry name" value="VACUOLAR MEMBRANE PROTEASE"/>
    <property type="match status" value="1"/>
</dbReference>
<comment type="cofactor">
    <cofactor evidence="1">
        <name>Zn(2+)</name>
        <dbReference type="ChEBI" id="CHEBI:29105"/>
    </cofactor>
</comment>
<dbReference type="GO" id="GO:0005774">
    <property type="term" value="C:vacuolar membrane"/>
    <property type="evidence" value="ECO:0007669"/>
    <property type="project" value="UniProtKB-SubCell"/>
</dbReference>
<feature type="chain" id="PRO_5041782449" description="Peptide hydrolase" evidence="15">
    <location>
        <begin position="31"/>
        <end position="944"/>
    </location>
</feature>
<evidence type="ECO:0000313" key="22">
    <source>
        <dbReference type="Proteomes" id="UP001217918"/>
    </source>
</evidence>
<dbReference type="Pfam" id="PF22250">
    <property type="entry name" value="PFF1_C"/>
    <property type="match status" value="1"/>
</dbReference>
<dbReference type="InterPro" id="IPR007484">
    <property type="entry name" value="Peptidase_M28"/>
</dbReference>
<protein>
    <recommendedName>
        <fullName evidence="15">Peptide hydrolase</fullName>
        <ecNumber evidence="15">3.4.-.-</ecNumber>
    </recommendedName>
</protein>
<keyword evidence="7 17" id="KW-0812">Transmembrane</keyword>
<evidence type="ECO:0000256" key="11">
    <source>
        <dbReference type="ARBA" id="ARBA00022989"/>
    </source>
</evidence>
<keyword evidence="6 15" id="KW-0645">Protease</keyword>
<keyword evidence="11 17" id="KW-1133">Transmembrane helix</keyword>
<evidence type="ECO:0000256" key="5">
    <source>
        <dbReference type="ARBA" id="ARBA00022554"/>
    </source>
</evidence>
<evidence type="ECO:0000259" key="20">
    <source>
        <dbReference type="Pfam" id="PF22251"/>
    </source>
</evidence>
<dbReference type="PANTHER" id="PTHR12147">
    <property type="entry name" value="METALLOPEPTIDASE M28 FAMILY MEMBER"/>
    <property type="match status" value="1"/>
</dbReference>
<evidence type="ECO:0000256" key="15">
    <source>
        <dbReference type="RuleBase" id="RU361240"/>
    </source>
</evidence>
<comment type="similarity">
    <text evidence="4 15">Belongs to the peptidase M28 family.</text>
</comment>
<dbReference type="Pfam" id="PF22251">
    <property type="entry name" value="PFF1_TM"/>
    <property type="match status" value="2"/>
</dbReference>
<comment type="caution">
    <text evidence="21">The sequence shown here is derived from an EMBL/GenBank/DDBJ whole genome shotgun (WGS) entry which is preliminary data.</text>
</comment>